<reference evidence="5" key="2">
    <citation type="submission" date="2020-10" db="UniProtKB">
        <authorList>
            <consortium name="WormBaseParasite"/>
        </authorList>
    </citation>
    <scope>IDENTIFICATION</scope>
</reference>
<dbReference type="Gene3D" id="1.10.225.10">
    <property type="entry name" value="Saposin-like"/>
    <property type="match status" value="1"/>
</dbReference>
<accession>A0A7E4ZWG1</accession>
<evidence type="ECO:0000313" key="5">
    <source>
        <dbReference type="WBParaSite" id="Pan_g21770.t1"/>
    </source>
</evidence>
<evidence type="ECO:0000256" key="1">
    <source>
        <dbReference type="ARBA" id="ARBA00023157"/>
    </source>
</evidence>
<dbReference type="InterPro" id="IPR008139">
    <property type="entry name" value="SaposinB_dom"/>
</dbReference>
<feature type="domain" description="Saposin B-type" evidence="3">
    <location>
        <begin position="20"/>
        <end position="99"/>
    </location>
</feature>
<name>A0A7E4ZWG1_PANRE</name>
<dbReference type="WBParaSite" id="Pan_g21770.t1">
    <property type="protein sequence ID" value="Pan_g21770.t1"/>
    <property type="gene ID" value="Pan_g21770"/>
</dbReference>
<evidence type="ECO:0000259" key="3">
    <source>
        <dbReference type="PROSITE" id="PS50015"/>
    </source>
</evidence>
<feature type="chain" id="PRO_5028829899" evidence="2">
    <location>
        <begin position="22"/>
        <end position="99"/>
    </location>
</feature>
<dbReference type="Proteomes" id="UP000492821">
    <property type="component" value="Unassembled WGS sequence"/>
</dbReference>
<dbReference type="AlphaFoldDB" id="A0A7E4ZWG1"/>
<protein>
    <submittedName>
        <fullName evidence="5">Saposin B-type domain-containing protein</fullName>
    </submittedName>
</protein>
<dbReference type="SUPFAM" id="SSF47862">
    <property type="entry name" value="Saposin"/>
    <property type="match status" value="1"/>
</dbReference>
<evidence type="ECO:0000313" key="4">
    <source>
        <dbReference type="Proteomes" id="UP000492821"/>
    </source>
</evidence>
<keyword evidence="1" id="KW-1015">Disulfide bond</keyword>
<keyword evidence="4" id="KW-1185">Reference proteome</keyword>
<proteinExistence type="predicted"/>
<keyword evidence="2" id="KW-0732">Signal</keyword>
<organism evidence="4 5">
    <name type="scientific">Panagrellus redivivus</name>
    <name type="common">Microworm</name>
    <dbReference type="NCBI Taxonomy" id="6233"/>
    <lineage>
        <taxon>Eukaryota</taxon>
        <taxon>Metazoa</taxon>
        <taxon>Ecdysozoa</taxon>
        <taxon>Nematoda</taxon>
        <taxon>Chromadorea</taxon>
        <taxon>Rhabditida</taxon>
        <taxon>Tylenchina</taxon>
        <taxon>Panagrolaimomorpha</taxon>
        <taxon>Panagrolaimoidea</taxon>
        <taxon>Panagrolaimidae</taxon>
        <taxon>Panagrellus</taxon>
    </lineage>
</organism>
<feature type="signal peptide" evidence="2">
    <location>
        <begin position="1"/>
        <end position="21"/>
    </location>
</feature>
<dbReference type="InterPro" id="IPR011001">
    <property type="entry name" value="Saposin-like"/>
</dbReference>
<sequence>MKTFSLILVLTIAYFATPSSANFCISCQMFLQTLGTSMPIEQATVEKYTELLQIACNKYIKPEAIKECMDVEKPHMPIALDGFKAGLKNKDICAKWGDC</sequence>
<dbReference type="PROSITE" id="PS50015">
    <property type="entry name" value="SAP_B"/>
    <property type="match status" value="1"/>
</dbReference>
<reference evidence="4" key="1">
    <citation type="journal article" date="2013" name="Genetics">
        <title>The draft genome and transcriptome of Panagrellus redivivus are shaped by the harsh demands of a free-living lifestyle.</title>
        <authorList>
            <person name="Srinivasan J."/>
            <person name="Dillman A.R."/>
            <person name="Macchietto M.G."/>
            <person name="Heikkinen L."/>
            <person name="Lakso M."/>
            <person name="Fracchia K.M."/>
            <person name="Antoshechkin I."/>
            <person name="Mortazavi A."/>
            <person name="Wong G."/>
            <person name="Sternberg P.W."/>
        </authorList>
    </citation>
    <scope>NUCLEOTIDE SEQUENCE [LARGE SCALE GENOMIC DNA]</scope>
    <source>
        <strain evidence="4">MT8872</strain>
    </source>
</reference>
<evidence type="ECO:0000256" key="2">
    <source>
        <dbReference type="SAM" id="SignalP"/>
    </source>
</evidence>